<dbReference type="EMBL" id="CABHOF010000012">
    <property type="protein sequence ID" value="VUX62876.1"/>
    <property type="molecule type" value="Genomic_DNA"/>
</dbReference>
<sequence>MGQIKVVLIFNEDDERQREAGEYLKTKKRCKTALVTELVLAWMKNGETAVNTVSSAGSINIEDIKKQLLQDRDFISRIEKSMTETGDLNNLEVEPEDNENLDMDEDMMLAGLSMFDSEI</sequence>
<gene>
    <name evidence="1" type="ORF">BWLFYP14_00048</name>
</gene>
<organism evidence="1 2">
    <name type="scientific">Blautia wexlerae</name>
    <dbReference type="NCBI Taxonomy" id="418240"/>
    <lineage>
        <taxon>Bacteria</taxon>
        <taxon>Bacillati</taxon>
        <taxon>Bacillota</taxon>
        <taxon>Clostridia</taxon>
        <taxon>Lachnospirales</taxon>
        <taxon>Lachnospiraceae</taxon>
        <taxon>Blautia</taxon>
    </lineage>
</organism>
<dbReference type="Proteomes" id="UP000366766">
    <property type="component" value="Unassembled WGS sequence"/>
</dbReference>
<name>A0A564WK90_9FIRM</name>
<protein>
    <submittedName>
        <fullName evidence="1">Uncharacterized protein</fullName>
    </submittedName>
</protein>
<proteinExistence type="predicted"/>
<evidence type="ECO:0000313" key="1">
    <source>
        <dbReference type="EMBL" id="VUX62876.1"/>
    </source>
</evidence>
<accession>A0A564WK90</accession>
<keyword evidence="2" id="KW-1185">Reference proteome</keyword>
<dbReference type="RefSeq" id="WP_144136715.1">
    <property type="nucleotide sequence ID" value="NZ_CABHOF010000012.1"/>
</dbReference>
<evidence type="ECO:0000313" key="2">
    <source>
        <dbReference type="Proteomes" id="UP000366766"/>
    </source>
</evidence>
<dbReference type="AlphaFoldDB" id="A0A564WK90"/>
<reference evidence="1 2" key="1">
    <citation type="submission" date="2019-07" db="EMBL/GenBank/DDBJ databases">
        <authorList>
            <person name="Chang H.-W."/>
            <person name="Raman A."/>
            <person name="Venkatesh S."/>
            <person name="Gehrig J."/>
        </authorList>
    </citation>
    <scope>NUCLEOTIDE SEQUENCE [LARGE SCALE GENOMIC DNA]</scope>
    <source>
        <strain evidence="1">Blautia_wexlerae_LFYP_14</strain>
    </source>
</reference>